<dbReference type="CDD" id="cd00082">
    <property type="entry name" value="HisKA"/>
    <property type="match status" value="1"/>
</dbReference>
<feature type="domain" description="Histidine kinase" evidence="6">
    <location>
        <begin position="564"/>
        <end position="772"/>
    </location>
</feature>
<dbReference type="Pfam" id="PF13426">
    <property type="entry name" value="PAS_9"/>
    <property type="match status" value="1"/>
</dbReference>
<dbReference type="Gene3D" id="3.30.565.10">
    <property type="entry name" value="Histidine kinase-like ATPase, C-terminal domain"/>
    <property type="match status" value="1"/>
</dbReference>
<dbReference type="STRING" id="935223.SAMN04488131_1087"/>
<keyword evidence="10" id="KW-1185">Reference proteome</keyword>
<dbReference type="SMART" id="SM00086">
    <property type="entry name" value="PAC"/>
    <property type="match status" value="3"/>
</dbReference>
<dbReference type="InterPro" id="IPR013655">
    <property type="entry name" value="PAS_fold_3"/>
</dbReference>
<dbReference type="PANTHER" id="PTHR43304:SF1">
    <property type="entry name" value="PAC DOMAIN-CONTAINING PROTEIN"/>
    <property type="match status" value="1"/>
</dbReference>
<proteinExistence type="predicted"/>
<dbReference type="Pfam" id="PF08447">
    <property type="entry name" value="PAS_3"/>
    <property type="match status" value="2"/>
</dbReference>
<feature type="domain" description="PAC" evidence="8">
    <location>
        <begin position="367"/>
        <end position="419"/>
    </location>
</feature>
<dbReference type="Pfam" id="PF00512">
    <property type="entry name" value="HisKA"/>
    <property type="match status" value="1"/>
</dbReference>
<sequence length="772" mass="87796">MKIHPKPEKELERLKALKEYAVLDSLPEKEYNSITQLASYICGTPIALVSLIDSQRQWFKSTIGIDVTETSREDSFCQYTIMGDGVFEVSNALENEIFADNPLVTGAPKIRFYAGAPLHDANGFNLGSLCVIDTKPKILTEEQKNALQLLAGQVVLLLDARKKNLDLNKSQREFQNFIDLSKDLVCIANVDGLFYKVNPAFTSVLGYSKEELEGSPFVNFIHPDDLASTYHEVEKLSRGELTISFENRYLCKNGKYVVLSWNTSPDPLTGNLYCIARNMTKEKEAEQSLIDGNRLLDESQSIAKIGSWKFDLVTNDLIWSEGHYRIFELDKMPTDQLYKAYRSRIHKDDLAKLNKVSIDVNKTGKDFKIKYRIVFPDQRVKHILEIGQPFKNENGEVTELKGIIQDITAITMAEQKIIQKSKEIQDIRSALDESAIVSISNQMGLLTYVNDNFCTISKYAKDELIGKDQRSITGHFPEESAKITLRTIVKDTIWKGEMRNLAKDGSYYWEKATIVPFLDEKNNPYQYISISTDITDQKNAEENLNYALLNLEKKNKELDQFAYVVSHDLKAPLRAINNLSEWIVEDMPDMPKEASANFDLLRGRVLRMENLINGVLEYSRIGRVEIEKETIDLELMLRQIIDSIVPDEGFEITVDDNFPIIVTERILLQQVFSNLISNAVKHNNKSLGKIECHYQSVSGFHQFSIKDNGPGIAEAYHKKVFEVFQTIEARDVKESTGIGLSIVKKIIEEKGGTIHIESEQNKGCNFIFTVPK</sequence>
<dbReference type="InterPro" id="IPR005467">
    <property type="entry name" value="His_kinase_dom"/>
</dbReference>
<feature type="domain" description="PAC" evidence="8">
    <location>
        <begin position="494"/>
        <end position="546"/>
    </location>
</feature>
<dbReference type="InterPro" id="IPR003594">
    <property type="entry name" value="HATPase_dom"/>
</dbReference>
<dbReference type="SUPFAM" id="SSF55781">
    <property type="entry name" value="GAF domain-like"/>
    <property type="match status" value="1"/>
</dbReference>
<dbReference type="InterPro" id="IPR001610">
    <property type="entry name" value="PAC"/>
</dbReference>
<dbReference type="InterPro" id="IPR000014">
    <property type="entry name" value="PAS"/>
</dbReference>
<dbReference type="InterPro" id="IPR036097">
    <property type="entry name" value="HisK_dim/P_sf"/>
</dbReference>
<evidence type="ECO:0000256" key="5">
    <source>
        <dbReference type="ARBA" id="ARBA00022777"/>
    </source>
</evidence>
<reference evidence="10" key="1">
    <citation type="submission" date="2016-10" db="EMBL/GenBank/DDBJ databases">
        <authorList>
            <person name="Varghese N."/>
            <person name="Submissions S."/>
        </authorList>
    </citation>
    <scope>NUCLEOTIDE SEQUENCE [LARGE SCALE GENOMIC DNA]</scope>
    <source>
        <strain evidence="10">CGMCC 1.9227</strain>
    </source>
</reference>
<dbReference type="SUPFAM" id="SSF55874">
    <property type="entry name" value="ATPase domain of HSP90 chaperone/DNA topoisomerase II/histidine kinase"/>
    <property type="match status" value="1"/>
</dbReference>
<dbReference type="RefSeq" id="WP_091205424.1">
    <property type="nucleotide sequence ID" value="NZ_FONQ01000008.1"/>
</dbReference>
<dbReference type="EMBL" id="FONQ01000008">
    <property type="protein sequence ID" value="SFF05657.1"/>
    <property type="molecule type" value="Genomic_DNA"/>
</dbReference>
<evidence type="ECO:0000259" key="6">
    <source>
        <dbReference type="PROSITE" id="PS50109"/>
    </source>
</evidence>
<feature type="domain" description="PAS" evidence="7">
    <location>
        <begin position="170"/>
        <end position="240"/>
    </location>
</feature>
<evidence type="ECO:0000259" key="8">
    <source>
        <dbReference type="PROSITE" id="PS50113"/>
    </source>
</evidence>
<dbReference type="NCBIfam" id="TIGR00229">
    <property type="entry name" value="sensory_box"/>
    <property type="match status" value="2"/>
</dbReference>
<dbReference type="PROSITE" id="PS50112">
    <property type="entry name" value="PAS"/>
    <property type="match status" value="1"/>
</dbReference>
<dbReference type="InterPro" id="IPR052162">
    <property type="entry name" value="Sensor_kinase/Photoreceptor"/>
</dbReference>
<dbReference type="Gene3D" id="3.30.450.40">
    <property type="match status" value="1"/>
</dbReference>
<organism evidence="9 10">
    <name type="scientific">Flavobacterium xueshanense</name>
    <dbReference type="NCBI Taxonomy" id="935223"/>
    <lineage>
        <taxon>Bacteria</taxon>
        <taxon>Pseudomonadati</taxon>
        <taxon>Bacteroidota</taxon>
        <taxon>Flavobacteriia</taxon>
        <taxon>Flavobacteriales</taxon>
        <taxon>Flavobacteriaceae</taxon>
        <taxon>Flavobacterium</taxon>
    </lineage>
</organism>
<keyword evidence="3" id="KW-0597">Phosphoprotein</keyword>
<dbReference type="SMART" id="SM00388">
    <property type="entry name" value="HisKA"/>
    <property type="match status" value="1"/>
</dbReference>
<dbReference type="SMART" id="SM00387">
    <property type="entry name" value="HATPase_c"/>
    <property type="match status" value="1"/>
</dbReference>
<dbReference type="Proteomes" id="UP000198596">
    <property type="component" value="Unassembled WGS sequence"/>
</dbReference>
<dbReference type="InterPro" id="IPR000700">
    <property type="entry name" value="PAS-assoc_C"/>
</dbReference>
<keyword evidence="5" id="KW-0418">Kinase</keyword>
<dbReference type="InterPro" id="IPR035965">
    <property type="entry name" value="PAS-like_dom_sf"/>
</dbReference>
<dbReference type="EC" id="2.7.13.3" evidence="2"/>
<dbReference type="InterPro" id="IPR029016">
    <property type="entry name" value="GAF-like_dom_sf"/>
</dbReference>
<dbReference type="InterPro" id="IPR004358">
    <property type="entry name" value="Sig_transdc_His_kin-like_C"/>
</dbReference>
<evidence type="ECO:0000313" key="10">
    <source>
        <dbReference type="Proteomes" id="UP000198596"/>
    </source>
</evidence>
<name>A0A1I2FLP6_9FLAO</name>
<dbReference type="Gene3D" id="2.10.70.100">
    <property type="match status" value="1"/>
</dbReference>
<gene>
    <name evidence="9" type="ORF">SAMN04488131_1087</name>
</gene>
<dbReference type="PRINTS" id="PR00344">
    <property type="entry name" value="BCTRLSENSOR"/>
</dbReference>
<dbReference type="OrthoDB" id="9811889at2"/>
<dbReference type="GO" id="GO:0000155">
    <property type="term" value="F:phosphorelay sensor kinase activity"/>
    <property type="evidence" value="ECO:0007669"/>
    <property type="project" value="InterPro"/>
</dbReference>
<dbReference type="Pfam" id="PF02518">
    <property type="entry name" value="HATPase_c"/>
    <property type="match status" value="1"/>
</dbReference>
<dbReference type="PROSITE" id="PS50113">
    <property type="entry name" value="PAC"/>
    <property type="match status" value="2"/>
</dbReference>
<evidence type="ECO:0000256" key="1">
    <source>
        <dbReference type="ARBA" id="ARBA00000085"/>
    </source>
</evidence>
<dbReference type="Gene3D" id="3.30.450.20">
    <property type="entry name" value="PAS domain"/>
    <property type="match status" value="3"/>
</dbReference>
<dbReference type="SMART" id="SM00091">
    <property type="entry name" value="PAS"/>
    <property type="match status" value="2"/>
</dbReference>
<dbReference type="InterPro" id="IPR036890">
    <property type="entry name" value="HATPase_C_sf"/>
</dbReference>
<dbReference type="PANTHER" id="PTHR43304">
    <property type="entry name" value="PHYTOCHROME-LIKE PROTEIN CPH1"/>
    <property type="match status" value="1"/>
</dbReference>
<dbReference type="SUPFAM" id="SSF55785">
    <property type="entry name" value="PYP-like sensor domain (PAS domain)"/>
    <property type="match status" value="3"/>
</dbReference>
<evidence type="ECO:0000256" key="2">
    <source>
        <dbReference type="ARBA" id="ARBA00012438"/>
    </source>
</evidence>
<dbReference type="Gene3D" id="1.10.287.130">
    <property type="match status" value="1"/>
</dbReference>
<protein>
    <recommendedName>
        <fullName evidence="2">histidine kinase</fullName>
        <ecNumber evidence="2">2.7.13.3</ecNumber>
    </recommendedName>
</protein>
<dbReference type="SUPFAM" id="SSF47384">
    <property type="entry name" value="Homodimeric domain of signal transducing histidine kinase"/>
    <property type="match status" value="1"/>
</dbReference>
<comment type="catalytic activity">
    <reaction evidence="1">
        <text>ATP + protein L-histidine = ADP + protein N-phospho-L-histidine.</text>
        <dbReference type="EC" id="2.7.13.3"/>
    </reaction>
</comment>
<keyword evidence="4" id="KW-0808">Transferase</keyword>
<dbReference type="CDD" id="cd00130">
    <property type="entry name" value="PAS"/>
    <property type="match status" value="3"/>
</dbReference>
<dbReference type="AlphaFoldDB" id="A0A1I2FLP6"/>
<evidence type="ECO:0000256" key="3">
    <source>
        <dbReference type="ARBA" id="ARBA00022553"/>
    </source>
</evidence>
<evidence type="ECO:0000256" key="4">
    <source>
        <dbReference type="ARBA" id="ARBA00022679"/>
    </source>
</evidence>
<dbReference type="Pfam" id="PF01590">
    <property type="entry name" value="GAF"/>
    <property type="match status" value="1"/>
</dbReference>
<dbReference type="InterPro" id="IPR003018">
    <property type="entry name" value="GAF"/>
</dbReference>
<evidence type="ECO:0000313" key="9">
    <source>
        <dbReference type="EMBL" id="SFF05657.1"/>
    </source>
</evidence>
<evidence type="ECO:0000259" key="7">
    <source>
        <dbReference type="PROSITE" id="PS50112"/>
    </source>
</evidence>
<dbReference type="InterPro" id="IPR003661">
    <property type="entry name" value="HisK_dim/P_dom"/>
</dbReference>
<dbReference type="PROSITE" id="PS50109">
    <property type="entry name" value="HIS_KIN"/>
    <property type="match status" value="1"/>
</dbReference>
<accession>A0A1I2FLP6</accession>